<dbReference type="GO" id="GO:0120547">
    <property type="term" value="F:heme A synthase activity"/>
    <property type="evidence" value="ECO:0007669"/>
    <property type="project" value="UniProtKB-EC"/>
</dbReference>
<dbReference type="Gene3D" id="3.40.50.1440">
    <property type="entry name" value="Tubulin/FtsZ, GTPase domain"/>
    <property type="match status" value="1"/>
</dbReference>
<proteinExistence type="inferred from homology"/>
<comment type="subunit">
    <text evidence="6">Dimer of alpha and beta chains. A typical microtubule is a hollow water-filled tube with an outer diameter of 25 nm and an inner diameter of 15 nM. Alpha-beta heterodimers associate head-to-tail to form protofilaments running lengthwise along the microtubule wall with the beta-tubulin subunit facing the microtubule plus end conferring a structural polarity. Microtubules usually have 13 protofilaments but different protofilament numbers can be found in some organisms and specialized cells.</text>
</comment>
<evidence type="ECO:0000256" key="22">
    <source>
        <dbReference type="ARBA" id="ARBA00044501"/>
    </source>
</evidence>
<dbReference type="GO" id="GO:0007017">
    <property type="term" value="P:microtubule-based process"/>
    <property type="evidence" value="ECO:0007669"/>
    <property type="project" value="InterPro"/>
</dbReference>
<dbReference type="OrthoDB" id="1726137at2759"/>
<feature type="transmembrane region" description="Helical" evidence="25">
    <location>
        <begin position="571"/>
        <end position="589"/>
    </location>
</feature>
<comment type="subcellular location">
    <subcellularLocation>
        <location evidence="4">Cytoplasm</location>
        <location evidence="4">Cytoskeleton</location>
    </subcellularLocation>
    <subcellularLocation>
        <location evidence="3">Membrane</location>
        <topology evidence="3">Multi-pass membrane protein</topology>
    </subcellularLocation>
</comment>
<keyword evidence="11" id="KW-0547">Nucleotide-binding</keyword>
<reference evidence="28" key="1">
    <citation type="submission" date="2021-12" db="EMBL/GenBank/DDBJ databases">
        <authorList>
            <person name="Martin H S."/>
        </authorList>
    </citation>
    <scope>NUCLEOTIDE SEQUENCE</scope>
</reference>
<dbReference type="PRINTS" id="PR01162">
    <property type="entry name" value="ALPHATUBULIN"/>
</dbReference>
<accession>A0A8J9VC22</accession>
<evidence type="ECO:0000256" key="2">
    <source>
        <dbReference type="ARBA" id="ARBA00001970"/>
    </source>
</evidence>
<dbReference type="InterPro" id="IPR000217">
    <property type="entry name" value="Tubulin"/>
</dbReference>
<evidence type="ECO:0000256" key="17">
    <source>
        <dbReference type="ARBA" id="ARBA00023133"/>
    </source>
</evidence>
<feature type="transmembrane region" description="Helical" evidence="25">
    <location>
        <begin position="719"/>
        <end position="735"/>
    </location>
</feature>
<dbReference type="SMART" id="SM00865">
    <property type="entry name" value="Tubulin_C"/>
    <property type="match status" value="1"/>
</dbReference>
<keyword evidence="8 25" id="KW-0812">Transmembrane</keyword>
<feature type="transmembrane region" description="Helical" evidence="25">
    <location>
        <begin position="457"/>
        <end position="477"/>
    </location>
</feature>
<dbReference type="GO" id="GO:0005743">
    <property type="term" value="C:mitochondrial inner membrane"/>
    <property type="evidence" value="ECO:0007669"/>
    <property type="project" value="TreeGrafter"/>
</dbReference>
<feature type="domain" description="Tubulin/FtsZ GTPase" evidence="26">
    <location>
        <begin position="49"/>
        <end position="243"/>
    </location>
</feature>
<keyword evidence="19 25" id="KW-0472">Membrane</keyword>
<keyword evidence="13" id="KW-0460">Magnesium</keyword>
<keyword evidence="14 25" id="KW-1133">Transmembrane helix</keyword>
<evidence type="ECO:0000256" key="15">
    <source>
        <dbReference type="ARBA" id="ARBA00023002"/>
    </source>
</evidence>
<comment type="similarity">
    <text evidence="5">Belongs to the tubulin family.</text>
</comment>
<protein>
    <recommendedName>
        <fullName evidence="30">Tubulin alpha chain</fullName>
    </recommendedName>
</protein>
<evidence type="ECO:0000259" key="26">
    <source>
        <dbReference type="SMART" id="SM00864"/>
    </source>
</evidence>
<dbReference type="Pfam" id="PF03953">
    <property type="entry name" value="Tubulin_C"/>
    <property type="match status" value="1"/>
</dbReference>
<evidence type="ECO:0000256" key="3">
    <source>
        <dbReference type="ARBA" id="ARBA00004141"/>
    </source>
</evidence>
<feature type="transmembrane region" description="Helical" evidence="25">
    <location>
        <begin position="609"/>
        <end position="633"/>
    </location>
</feature>
<evidence type="ECO:0000256" key="1">
    <source>
        <dbReference type="ARBA" id="ARBA00001946"/>
    </source>
</evidence>
<keyword evidence="18" id="KW-0342">GTP-binding</keyword>
<keyword evidence="20" id="KW-0206">Cytoskeleton</keyword>
<keyword evidence="10" id="KW-0479">Metal-binding</keyword>
<evidence type="ECO:0000313" key="28">
    <source>
        <dbReference type="EMBL" id="CAH0719773.1"/>
    </source>
</evidence>
<comment type="pathway">
    <text evidence="22">Porphyrin-containing compound metabolism; heme A biosynthesis; heme A from heme O: step 1/1.</text>
</comment>
<dbReference type="PROSITE" id="PS00227">
    <property type="entry name" value="TUBULIN"/>
    <property type="match status" value="1"/>
</dbReference>
<evidence type="ECO:0000256" key="19">
    <source>
        <dbReference type="ARBA" id="ARBA00023136"/>
    </source>
</evidence>
<organism evidence="28 29">
    <name type="scientific">Brenthis ino</name>
    <name type="common">lesser marbled fritillary</name>
    <dbReference type="NCBI Taxonomy" id="405034"/>
    <lineage>
        <taxon>Eukaryota</taxon>
        <taxon>Metazoa</taxon>
        <taxon>Ecdysozoa</taxon>
        <taxon>Arthropoda</taxon>
        <taxon>Hexapoda</taxon>
        <taxon>Insecta</taxon>
        <taxon>Pterygota</taxon>
        <taxon>Neoptera</taxon>
        <taxon>Endopterygota</taxon>
        <taxon>Lepidoptera</taxon>
        <taxon>Glossata</taxon>
        <taxon>Ditrysia</taxon>
        <taxon>Papilionoidea</taxon>
        <taxon>Nymphalidae</taxon>
        <taxon>Heliconiinae</taxon>
        <taxon>Argynnini</taxon>
        <taxon>Brenthis</taxon>
    </lineage>
</organism>
<keyword evidence="16" id="KW-0408">Iron</keyword>
<dbReference type="SUPFAM" id="SSF52490">
    <property type="entry name" value="Tubulin nucleotide-binding domain-like"/>
    <property type="match status" value="1"/>
</dbReference>
<evidence type="ECO:0000256" key="11">
    <source>
        <dbReference type="ARBA" id="ARBA00022741"/>
    </source>
</evidence>
<comment type="function">
    <text evidence="21">Tubulin is the major constituent of microtubules, a cylinder consisting of laterally associated linear protofilaments composed of alpha- and beta-tubulin heterodimers. Microtubules grow by the addition of GTP-tubulin dimers to the microtubule end, where a stabilizing cap forms. Below the cap, tubulin dimers are in GDP-bound state, owing to GTPase activity of alpha-tubulin.</text>
</comment>
<evidence type="ECO:0000256" key="8">
    <source>
        <dbReference type="ARBA" id="ARBA00022692"/>
    </source>
</evidence>
<evidence type="ECO:0000256" key="24">
    <source>
        <dbReference type="ARBA" id="ARBA00049117"/>
    </source>
</evidence>
<feature type="non-terminal residue" evidence="28">
    <location>
        <position position="804"/>
    </location>
</feature>
<comment type="catalytic activity">
    <reaction evidence="24">
        <text>GTP + H2O = GDP + phosphate + H(+)</text>
        <dbReference type="Rhea" id="RHEA:19669"/>
        <dbReference type="ChEBI" id="CHEBI:15377"/>
        <dbReference type="ChEBI" id="CHEBI:15378"/>
        <dbReference type="ChEBI" id="CHEBI:37565"/>
        <dbReference type="ChEBI" id="CHEBI:43474"/>
        <dbReference type="ChEBI" id="CHEBI:58189"/>
    </reaction>
    <physiologicalReaction direction="left-to-right" evidence="24">
        <dbReference type="Rhea" id="RHEA:19670"/>
    </physiologicalReaction>
</comment>
<keyword evidence="17" id="KW-0350">Heme biosynthesis</keyword>
<dbReference type="GO" id="GO:0046872">
    <property type="term" value="F:metal ion binding"/>
    <property type="evidence" value="ECO:0007669"/>
    <property type="project" value="UniProtKB-KW"/>
</dbReference>
<dbReference type="CDD" id="cd02186">
    <property type="entry name" value="alpha_tubulin"/>
    <property type="match status" value="1"/>
</dbReference>
<dbReference type="PANTHER" id="PTHR23289:SF2">
    <property type="entry name" value="CYTOCHROME C OXIDASE ASSEMBLY PROTEIN COX15 HOMOLOG"/>
    <property type="match status" value="1"/>
</dbReference>
<dbReference type="InterPro" id="IPR008280">
    <property type="entry name" value="Tub_FtsZ_C"/>
</dbReference>
<evidence type="ECO:0000256" key="20">
    <source>
        <dbReference type="ARBA" id="ARBA00023212"/>
    </source>
</evidence>
<feature type="transmembrane region" description="Helical" evidence="25">
    <location>
        <begin position="747"/>
        <end position="770"/>
    </location>
</feature>
<dbReference type="InterPro" id="IPR003780">
    <property type="entry name" value="COX15/CtaA_fam"/>
</dbReference>
<dbReference type="InterPro" id="IPR017975">
    <property type="entry name" value="Tubulin_CS"/>
</dbReference>
<dbReference type="SUPFAM" id="SSF50494">
    <property type="entry name" value="Trypsin-like serine proteases"/>
    <property type="match status" value="1"/>
</dbReference>
<keyword evidence="29" id="KW-1185">Reference proteome</keyword>
<evidence type="ECO:0000313" key="29">
    <source>
        <dbReference type="Proteomes" id="UP000838878"/>
    </source>
</evidence>
<evidence type="ECO:0000256" key="13">
    <source>
        <dbReference type="ARBA" id="ARBA00022842"/>
    </source>
</evidence>
<evidence type="ECO:0000256" key="9">
    <source>
        <dbReference type="ARBA" id="ARBA00022701"/>
    </source>
</evidence>
<dbReference type="EMBL" id="OV170234">
    <property type="protein sequence ID" value="CAH0719773.1"/>
    <property type="molecule type" value="Genomic_DNA"/>
</dbReference>
<dbReference type="InterPro" id="IPR018316">
    <property type="entry name" value="Tubulin/FtsZ_2-layer-sand-dom"/>
</dbReference>
<comment type="catalytic activity">
    <reaction evidence="23">
        <text>Fe(II)-heme o + 2 A + H2O = Fe(II)-heme a + 2 AH2</text>
        <dbReference type="Rhea" id="RHEA:63388"/>
        <dbReference type="ChEBI" id="CHEBI:13193"/>
        <dbReference type="ChEBI" id="CHEBI:15377"/>
        <dbReference type="ChEBI" id="CHEBI:17499"/>
        <dbReference type="ChEBI" id="CHEBI:60530"/>
        <dbReference type="ChEBI" id="CHEBI:61715"/>
        <dbReference type="EC" id="1.17.99.9"/>
    </reaction>
    <physiologicalReaction direction="left-to-right" evidence="23">
        <dbReference type="Rhea" id="RHEA:63389"/>
    </physiologicalReaction>
</comment>
<dbReference type="InterPro" id="IPR002452">
    <property type="entry name" value="Alpha_tubulin"/>
</dbReference>
<dbReference type="GO" id="GO:0016653">
    <property type="term" value="F:oxidoreductase activity, acting on NAD(P)H, heme protein as acceptor"/>
    <property type="evidence" value="ECO:0007669"/>
    <property type="project" value="TreeGrafter"/>
</dbReference>
<keyword evidence="12" id="KW-0378">Hydrolase</keyword>
<dbReference type="Pfam" id="PF00091">
    <property type="entry name" value="Tubulin"/>
    <property type="match status" value="1"/>
</dbReference>
<dbReference type="SMART" id="SM00864">
    <property type="entry name" value="Tubulin"/>
    <property type="match status" value="1"/>
</dbReference>
<dbReference type="InterPro" id="IPR023754">
    <property type="entry name" value="HemeA_Synthase_type2"/>
</dbReference>
<evidence type="ECO:0000256" key="21">
    <source>
        <dbReference type="ARBA" id="ARBA00034296"/>
    </source>
</evidence>
<comment type="cofactor">
    <cofactor evidence="2">
        <name>heme b</name>
        <dbReference type="ChEBI" id="CHEBI:60344"/>
    </cofactor>
</comment>
<dbReference type="GO" id="GO:0005200">
    <property type="term" value="F:structural constituent of cytoskeleton"/>
    <property type="evidence" value="ECO:0007669"/>
    <property type="project" value="InterPro"/>
</dbReference>
<evidence type="ECO:0000259" key="27">
    <source>
        <dbReference type="SMART" id="SM00865"/>
    </source>
</evidence>
<keyword evidence="9" id="KW-0493">Microtubule</keyword>
<sequence length="804" mass="89578">MTKKEVIQIHIGQAGVQIANACWELYCLEHGITPDGMLAFSDDTNYEAFFVHSGAGKVVPRVVMIDLEPTPIDEIRTGTYRQLFRPTSLITGKEDAASNFARGYFSVGREMIDLALNCIRVAAEECNCLQGFIIFRAFGGGTGSGFTALLLEGLTKDYGKLSKIEFSVYPSPKISPIIVEPYNAVLTSHACMDTEDVCFIFDNEALYDILARLLDVPRPTYTNLNRLMAQVVSCMTASLRFEGSLNVELVEFRTNLIPYPRIHYPLVTFAPFLPPSRSLHETMHTQQLMMSCFEPSNQMIKCDPRRGNYMSCCLLFRGDVNPNDINLAITRIKSLRSIKFVSWAPTGFKIGINYQPPTTVPGGDLAALQRAVYTRMLIISHLCRCSQPLRVAQSKLLVSNTSVHSRLVSRKLITPLRYSNNNVASNNGFKLTDLLKSNGIITRFCSSTPKPKQSKAVGYWLLGCSGMVFAAVVLGGVTRLTESGLSMVTWKLLGEKLPRTDEEWQQEFEKYQQFPEYKYKNMNITLNEFKWIWYMEYAHRTWGRAIGAAVFLPAAWFWARGYLDKAMKVRVGVFCALVAAQGLMGWYMVKSGLEDRFQGPSDVPRVSQYRLAAHLSLAFILYSGLLAGALRVLRPFPIQATLRRVKELKGVTAFAHTVKAMAFFTAVSGAFVAGLDAGLVYNSFPKMGDYWVPDDILSFSPKVRNFTENPTTVQFDHRILGTSTLIAASAMWLVSRGKPLSPVARRVANAVGAMAWLQVGLGILTLLHYVPTPLGAAHQSGSLALLSLAVWLTHEIKLLKYIPK</sequence>
<dbReference type="GO" id="GO:0006784">
    <property type="term" value="P:heme A biosynthetic process"/>
    <property type="evidence" value="ECO:0007669"/>
    <property type="project" value="InterPro"/>
</dbReference>
<comment type="cofactor">
    <cofactor evidence="1">
        <name>Mg(2+)</name>
        <dbReference type="ChEBI" id="CHEBI:18420"/>
    </cofactor>
</comment>
<dbReference type="GO" id="GO:0005874">
    <property type="term" value="C:microtubule"/>
    <property type="evidence" value="ECO:0007669"/>
    <property type="project" value="UniProtKB-KW"/>
</dbReference>
<dbReference type="InterPro" id="IPR036525">
    <property type="entry name" value="Tubulin/FtsZ_GTPase_sf"/>
</dbReference>
<dbReference type="InterPro" id="IPR003008">
    <property type="entry name" value="Tubulin_FtsZ_GTPase"/>
</dbReference>
<dbReference type="InterPro" id="IPR009003">
    <property type="entry name" value="Peptidase_S1_PA"/>
</dbReference>
<name>A0A8J9VC22_9NEOP</name>
<gene>
    <name evidence="28" type="ORF">BINO364_LOCUS6075</name>
</gene>
<evidence type="ECO:0000256" key="25">
    <source>
        <dbReference type="SAM" id="Phobius"/>
    </source>
</evidence>
<evidence type="ECO:0000256" key="23">
    <source>
        <dbReference type="ARBA" id="ARBA00048044"/>
    </source>
</evidence>
<evidence type="ECO:0008006" key="30">
    <source>
        <dbReference type="Google" id="ProtNLM"/>
    </source>
</evidence>
<feature type="transmembrane region" description="Helical" evidence="25">
    <location>
        <begin position="541"/>
        <end position="559"/>
    </location>
</feature>
<dbReference type="AlphaFoldDB" id="A0A8J9VC22"/>
<dbReference type="GO" id="GO:0005525">
    <property type="term" value="F:GTP binding"/>
    <property type="evidence" value="ECO:0007669"/>
    <property type="project" value="UniProtKB-KW"/>
</dbReference>
<keyword evidence="7" id="KW-0963">Cytoplasm</keyword>
<evidence type="ECO:0000256" key="5">
    <source>
        <dbReference type="ARBA" id="ARBA00009636"/>
    </source>
</evidence>
<evidence type="ECO:0000256" key="16">
    <source>
        <dbReference type="ARBA" id="ARBA00023004"/>
    </source>
</evidence>
<dbReference type="PRINTS" id="PR01161">
    <property type="entry name" value="TUBULIN"/>
</dbReference>
<dbReference type="InterPro" id="IPR037103">
    <property type="entry name" value="Tubulin/FtsZ-like_C"/>
</dbReference>
<dbReference type="Pfam" id="PF02628">
    <property type="entry name" value="COX15-CtaA"/>
    <property type="match status" value="1"/>
</dbReference>
<keyword evidence="15" id="KW-0560">Oxidoreductase</keyword>
<evidence type="ECO:0000256" key="6">
    <source>
        <dbReference type="ARBA" id="ARBA00011747"/>
    </source>
</evidence>
<evidence type="ECO:0000256" key="7">
    <source>
        <dbReference type="ARBA" id="ARBA00022490"/>
    </source>
</evidence>
<evidence type="ECO:0000256" key="14">
    <source>
        <dbReference type="ARBA" id="ARBA00022989"/>
    </source>
</evidence>
<dbReference type="FunFam" id="3.40.50.1440:FF:000011">
    <property type="entry name" value="Tubulin alpha chain"/>
    <property type="match status" value="1"/>
</dbReference>
<dbReference type="Gene3D" id="3.30.1330.20">
    <property type="entry name" value="Tubulin/FtsZ, C-terminal domain"/>
    <property type="match status" value="1"/>
</dbReference>
<evidence type="ECO:0000256" key="10">
    <source>
        <dbReference type="ARBA" id="ARBA00022723"/>
    </source>
</evidence>
<feature type="domain" description="Tubulin/FtsZ 2-layer sandwich" evidence="27">
    <location>
        <begin position="245"/>
        <end position="391"/>
    </location>
</feature>
<feature type="transmembrane region" description="Helical" evidence="25">
    <location>
        <begin position="653"/>
        <end position="675"/>
    </location>
</feature>
<dbReference type="SUPFAM" id="SSF55307">
    <property type="entry name" value="Tubulin C-terminal domain-like"/>
    <property type="match status" value="1"/>
</dbReference>
<dbReference type="GO" id="GO:0016787">
    <property type="term" value="F:hydrolase activity"/>
    <property type="evidence" value="ECO:0007669"/>
    <property type="project" value="UniProtKB-KW"/>
</dbReference>
<evidence type="ECO:0000256" key="18">
    <source>
        <dbReference type="ARBA" id="ARBA00023134"/>
    </source>
</evidence>
<dbReference type="PANTHER" id="PTHR23289">
    <property type="entry name" value="CYTOCHROME C OXIDASE ASSEMBLY PROTEIN COX15"/>
    <property type="match status" value="1"/>
</dbReference>
<evidence type="ECO:0000256" key="4">
    <source>
        <dbReference type="ARBA" id="ARBA00004245"/>
    </source>
</evidence>
<dbReference type="Proteomes" id="UP000838878">
    <property type="component" value="Chromosome 14"/>
</dbReference>
<evidence type="ECO:0000256" key="12">
    <source>
        <dbReference type="ARBA" id="ARBA00022801"/>
    </source>
</evidence>